<keyword evidence="3" id="KW-0378">Hydrolase</keyword>
<keyword evidence="5" id="KW-0067">ATP-binding</keyword>
<dbReference type="GO" id="GO:0003676">
    <property type="term" value="F:nucleic acid binding"/>
    <property type="evidence" value="ECO:0007669"/>
    <property type="project" value="InterPro"/>
</dbReference>
<protein>
    <recommendedName>
        <fullName evidence="1">RNA helicase</fullName>
        <ecNumber evidence="1">3.6.4.13</ecNumber>
    </recommendedName>
</protein>
<dbReference type="PROSITE" id="PS51192">
    <property type="entry name" value="HELICASE_ATP_BIND_1"/>
    <property type="match status" value="1"/>
</dbReference>
<dbReference type="InterPro" id="IPR014001">
    <property type="entry name" value="Helicase_ATP-bd"/>
</dbReference>
<evidence type="ECO:0000256" key="6">
    <source>
        <dbReference type="PROSITE-ProRule" id="PRU00552"/>
    </source>
</evidence>
<dbReference type="GO" id="GO:0005829">
    <property type="term" value="C:cytosol"/>
    <property type="evidence" value="ECO:0007669"/>
    <property type="project" value="TreeGrafter"/>
</dbReference>
<dbReference type="InterPro" id="IPR011545">
    <property type="entry name" value="DEAD/DEAH_box_helicase_dom"/>
</dbReference>
<feature type="short sequence motif" description="Q motif" evidence="6">
    <location>
        <begin position="1"/>
        <end position="24"/>
    </location>
</feature>
<dbReference type="PANTHER" id="PTHR47959:SF8">
    <property type="entry name" value="RNA HELICASE"/>
    <property type="match status" value="1"/>
</dbReference>
<dbReference type="InterPro" id="IPR027417">
    <property type="entry name" value="P-loop_NTPase"/>
</dbReference>
<evidence type="ECO:0000313" key="9">
    <source>
        <dbReference type="EMBL" id="JAG24556.1"/>
    </source>
</evidence>
<dbReference type="GO" id="GO:0003724">
    <property type="term" value="F:RNA helicase activity"/>
    <property type="evidence" value="ECO:0007669"/>
    <property type="project" value="UniProtKB-EC"/>
</dbReference>
<gene>
    <name evidence="9" type="primary">dbp10</name>
    <name evidence="9" type="ORF">CM83_4579</name>
    <name evidence="10" type="ORF">g.306</name>
</gene>
<evidence type="ECO:0000256" key="1">
    <source>
        <dbReference type="ARBA" id="ARBA00012552"/>
    </source>
</evidence>
<dbReference type="GO" id="GO:0005524">
    <property type="term" value="F:ATP binding"/>
    <property type="evidence" value="ECO:0007669"/>
    <property type="project" value="UniProtKB-KW"/>
</dbReference>
<evidence type="ECO:0000259" key="8">
    <source>
        <dbReference type="PROSITE" id="PS51195"/>
    </source>
</evidence>
<keyword evidence="4 9" id="KW-0347">Helicase</keyword>
<sequence>MGLDKPLLDAILKKGFNVPTPIQRKAIPTLMLGNDVVAMARTGSGKTAAFLIPMLHLLKEHAKIVGIRGLILSPTRELSLQILRDGFSLNKYMNLRFAALVGGGSL</sequence>
<evidence type="ECO:0000256" key="2">
    <source>
        <dbReference type="ARBA" id="ARBA00022741"/>
    </source>
</evidence>
<reference evidence="9" key="2">
    <citation type="submission" date="2014-07" db="EMBL/GenBank/DDBJ databases">
        <authorList>
            <person name="Hull J."/>
        </authorList>
    </citation>
    <scope>NUCLEOTIDE SEQUENCE</scope>
</reference>
<evidence type="ECO:0000259" key="7">
    <source>
        <dbReference type="PROSITE" id="PS51192"/>
    </source>
</evidence>
<dbReference type="SUPFAM" id="SSF52540">
    <property type="entry name" value="P-loop containing nucleoside triphosphate hydrolases"/>
    <property type="match status" value="1"/>
</dbReference>
<dbReference type="Pfam" id="PF00270">
    <property type="entry name" value="DEAD"/>
    <property type="match status" value="1"/>
</dbReference>
<dbReference type="AlphaFoldDB" id="A0A0A9XYV8"/>
<keyword evidence="2" id="KW-0547">Nucleotide-binding</keyword>
<dbReference type="PANTHER" id="PTHR47959">
    <property type="entry name" value="ATP-DEPENDENT RNA HELICASE RHLE-RELATED"/>
    <property type="match status" value="1"/>
</dbReference>
<dbReference type="InterPro" id="IPR050079">
    <property type="entry name" value="DEAD_box_RNA_helicase"/>
</dbReference>
<evidence type="ECO:0000313" key="10">
    <source>
        <dbReference type="EMBL" id="JAP97961.1"/>
    </source>
</evidence>
<dbReference type="GO" id="GO:0016787">
    <property type="term" value="F:hydrolase activity"/>
    <property type="evidence" value="ECO:0007669"/>
    <property type="project" value="UniProtKB-KW"/>
</dbReference>
<reference evidence="9" key="1">
    <citation type="journal article" date="2014" name="PLoS ONE">
        <title>Transcriptome-Based Identification of ABC Transporters in the Western Tarnished Plant Bug Lygus hesperus.</title>
        <authorList>
            <person name="Hull J.J."/>
            <person name="Chaney K."/>
            <person name="Geib S.M."/>
            <person name="Fabrick J.A."/>
            <person name="Brent C.S."/>
            <person name="Walsh D."/>
            <person name="Lavine L.C."/>
        </authorList>
    </citation>
    <scope>NUCLEOTIDE SEQUENCE</scope>
</reference>
<evidence type="ECO:0000256" key="3">
    <source>
        <dbReference type="ARBA" id="ARBA00022801"/>
    </source>
</evidence>
<proteinExistence type="predicted"/>
<feature type="domain" description="Helicase ATP-binding" evidence="7">
    <location>
        <begin position="27"/>
        <end position="106"/>
    </location>
</feature>
<dbReference type="Gene3D" id="3.40.50.300">
    <property type="entry name" value="P-loop containing nucleotide triphosphate hydrolases"/>
    <property type="match status" value="1"/>
</dbReference>
<reference evidence="10" key="3">
    <citation type="journal article" date="2016" name="Gigascience">
        <title>De novo construction of an expanded transcriptome assembly for the western tarnished plant bug, Lygus hesperus.</title>
        <authorList>
            <person name="Tassone E.E."/>
            <person name="Geib S.M."/>
            <person name="Hall B."/>
            <person name="Fabrick J.A."/>
            <person name="Brent C.S."/>
            <person name="Hull J.J."/>
        </authorList>
    </citation>
    <scope>NUCLEOTIDE SEQUENCE</scope>
</reference>
<organism evidence="9">
    <name type="scientific">Lygus hesperus</name>
    <name type="common">Western plant bug</name>
    <dbReference type="NCBI Taxonomy" id="30085"/>
    <lineage>
        <taxon>Eukaryota</taxon>
        <taxon>Metazoa</taxon>
        <taxon>Ecdysozoa</taxon>
        <taxon>Arthropoda</taxon>
        <taxon>Hexapoda</taxon>
        <taxon>Insecta</taxon>
        <taxon>Pterygota</taxon>
        <taxon>Neoptera</taxon>
        <taxon>Paraneoptera</taxon>
        <taxon>Hemiptera</taxon>
        <taxon>Heteroptera</taxon>
        <taxon>Panheteroptera</taxon>
        <taxon>Cimicomorpha</taxon>
        <taxon>Miridae</taxon>
        <taxon>Mirini</taxon>
        <taxon>Lygus</taxon>
    </lineage>
</organism>
<dbReference type="PROSITE" id="PS51195">
    <property type="entry name" value="Q_MOTIF"/>
    <property type="match status" value="1"/>
</dbReference>
<evidence type="ECO:0000256" key="5">
    <source>
        <dbReference type="ARBA" id="ARBA00022840"/>
    </source>
</evidence>
<dbReference type="EMBL" id="GDHC01020667">
    <property type="protein sequence ID" value="JAP97961.1"/>
    <property type="molecule type" value="Transcribed_RNA"/>
</dbReference>
<dbReference type="EMBL" id="GBHO01019048">
    <property type="protein sequence ID" value="JAG24556.1"/>
    <property type="molecule type" value="Transcribed_RNA"/>
</dbReference>
<feature type="domain" description="DEAD-box RNA helicase Q" evidence="8">
    <location>
        <begin position="1"/>
        <end position="24"/>
    </location>
</feature>
<name>A0A0A9XYV8_LYGHE</name>
<dbReference type="EC" id="3.6.4.13" evidence="1"/>
<accession>A0A0A9XYV8</accession>
<evidence type="ECO:0000256" key="4">
    <source>
        <dbReference type="ARBA" id="ARBA00022806"/>
    </source>
</evidence>
<dbReference type="InterPro" id="IPR014014">
    <property type="entry name" value="RNA_helicase_DEAD_Q_motif"/>
</dbReference>